<dbReference type="RefSeq" id="WP_116681925.1">
    <property type="nucleotide sequence ID" value="NZ_QURL01000002.1"/>
</dbReference>
<keyword evidence="3" id="KW-1185">Reference proteome</keyword>
<gene>
    <name evidence="2" type="ORF">DYI37_03950</name>
</gene>
<protein>
    <submittedName>
        <fullName evidence="2">Uncharacterized protein</fullName>
    </submittedName>
</protein>
<dbReference type="EMBL" id="QURL01000002">
    <property type="protein sequence ID" value="RFC65027.1"/>
    <property type="molecule type" value="Genomic_DNA"/>
</dbReference>
<feature type="transmembrane region" description="Helical" evidence="1">
    <location>
        <begin position="12"/>
        <end position="30"/>
    </location>
</feature>
<reference evidence="2 3" key="1">
    <citation type="submission" date="2018-08" db="EMBL/GenBank/DDBJ databases">
        <title>Fulvimarina sp. 85, whole genome shotgun sequence.</title>
        <authorList>
            <person name="Tuo L."/>
        </authorList>
    </citation>
    <scope>NUCLEOTIDE SEQUENCE [LARGE SCALE GENOMIC DNA]</scope>
    <source>
        <strain evidence="2 3">85</strain>
    </source>
</reference>
<evidence type="ECO:0000313" key="3">
    <source>
        <dbReference type="Proteomes" id="UP000264310"/>
    </source>
</evidence>
<accession>A0A371X741</accession>
<name>A0A371X741_9HYPH</name>
<keyword evidence="1" id="KW-1133">Transmembrane helix</keyword>
<evidence type="ECO:0000313" key="2">
    <source>
        <dbReference type="EMBL" id="RFC65027.1"/>
    </source>
</evidence>
<proteinExistence type="predicted"/>
<evidence type="ECO:0000256" key="1">
    <source>
        <dbReference type="SAM" id="Phobius"/>
    </source>
</evidence>
<dbReference type="Proteomes" id="UP000264310">
    <property type="component" value="Unassembled WGS sequence"/>
</dbReference>
<sequence length="67" mass="7348">MFRLLLGLELDHATIAAMAAVVLLFGLVAGHRVHFWLWYASPWVRRHVPADSGAWIGLIAGSAVLLL</sequence>
<organism evidence="2 3">
    <name type="scientific">Fulvimarina endophytica</name>
    <dbReference type="NCBI Taxonomy" id="2293836"/>
    <lineage>
        <taxon>Bacteria</taxon>
        <taxon>Pseudomonadati</taxon>
        <taxon>Pseudomonadota</taxon>
        <taxon>Alphaproteobacteria</taxon>
        <taxon>Hyphomicrobiales</taxon>
        <taxon>Aurantimonadaceae</taxon>
        <taxon>Fulvimarina</taxon>
    </lineage>
</organism>
<dbReference type="OrthoDB" id="9964181at2"/>
<keyword evidence="1" id="KW-0472">Membrane</keyword>
<dbReference type="AlphaFoldDB" id="A0A371X741"/>
<comment type="caution">
    <text evidence="2">The sequence shown here is derived from an EMBL/GenBank/DDBJ whole genome shotgun (WGS) entry which is preliminary data.</text>
</comment>
<keyword evidence="1" id="KW-0812">Transmembrane</keyword>